<protein>
    <submittedName>
        <fullName evidence="3">Uncharacterized protein</fullName>
    </submittedName>
</protein>
<keyword evidence="1" id="KW-0175">Coiled coil</keyword>
<sequence>MSSGSAWDTAAWRDVGRRSQYDQPRPLPISAPTAVNPATQSAILDHYARDSHTWSHERRSSLAEPHNEATYYSNGSHERHTPAPGGKHGPQQLTDTSPHHALPAWRSLQADDRRGSTSTMTADAPLTLHIPQSQGDGMEDLPRLSPAYAVVKTEGQSYHQGVHTPSQQAPSLPSFASFQEHATRPNDADVDGPEIAPMAARLSCYLCSKLNPMVREVAIAAAELDENVQTYCNKAVIRKTDFPVDSPVRTAQWVLERLGTAKQNMLDAARRVQQPAYFFPHPPAPTGMLSRPGSPGSSLKRQAGWESNDYPASKRVRSGDSPEFGPSSAIYDRRASIDFPPRNMYSPQAIGSAPHSAYPRTASPSLAGRGLRPLPSPSSLAYPQSAAPSLNPPTGHPGSPALSYQASASIHTASTNSVTSAHIADLQHQVTLKSLSLQTLQSEYSGLLQKLQRERVKSQTIEKKTTVSEQEVNDLTGRNEELTEQVKNLEQQLEDSEKKRESERAEGAKEKEQWSRMLDMSSRLQGKLAVERQNLVEERDALKRRAMGLESEVKGRSRSPVTFRGNVAATLPSSSSVEQPQTLPVTLIAGSDVTDLNREISQLKAKIKDLTLALQEAQRKTGELSEHSRGVLRKSSEVAQTINKALGTVKSPSPEQGNAVPDSNTRGPAPIALLPGAQPSSFRTGPPIVVSTAKSPPKLAVKSRPGLPTPTSATGPSMAEMTSAGRAVSPGPEELGINVQHSTSSPEELVKALGPAPAPLPTFQFQASTYAPVYSAARRQSVSPPEAHHSYTHASPYRHVQSPYTTQHGHIGRPGASPPSDHGSMGSAHDRDSPPQQNPVSKRRSSETFIASRPSEDSRSFPGARLMHMEPQRKVSNISNAAPPGLASFRQWNYDTRSEMPPPPRPSASAQPVQTGQFSSV</sequence>
<feature type="region of interest" description="Disordered" evidence="2">
    <location>
        <begin position="648"/>
        <end position="729"/>
    </location>
</feature>
<feature type="region of interest" description="Disordered" evidence="2">
    <location>
        <begin position="342"/>
        <end position="403"/>
    </location>
</feature>
<feature type="region of interest" description="Disordered" evidence="2">
    <location>
        <begin position="277"/>
        <end position="329"/>
    </location>
</feature>
<feature type="compositionally biased region" description="Basic and acidic residues" evidence="2">
    <location>
        <begin position="495"/>
        <end position="514"/>
    </location>
</feature>
<feature type="compositionally biased region" description="Basic and acidic residues" evidence="2">
    <location>
        <begin position="55"/>
        <end position="67"/>
    </location>
</feature>
<gene>
    <name evidence="3" type="ORF">LTR97_005498</name>
</gene>
<feature type="region of interest" description="Disordered" evidence="2">
    <location>
        <begin position="802"/>
        <end position="921"/>
    </location>
</feature>
<evidence type="ECO:0000256" key="1">
    <source>
        <dbReference type="SAM" id="Coils"/>
    </source>
</evidence>
<organism evidence="3 4">
    <name type="scientific">Elasticomyces elasticus</name>
    <dbReference type="NCBI Taxonomy" id="574655"/>
    <lineage>
        <taxon>Eukaryota</taxon>
        <taxon>Fungi</taxon>
        <taxon>Dikarya</taxon>
        <taxon>Ascomycota</taxon>
        <taxon>Pezizomycotina</taxon>
        <taxon>Dothideomycetes</taxon>
        <taxon>Dothideomycetidae</taxon>
        <taxon>Mycosphaerellales</taxon>
        <taxon>Teratosphaeriaceae</taxon>
        <taxon>Elasticomyces</taxon>
    </lineage>
</organism>
<feature type="compositionally biased region" description="Polar residues" evidence="2">
    <location>
        <begin position="650"/>
        <end position="666"/>
    </location>
</feature>
<evidence type="ECO:0000313" key="3">
    <source>
        <dbReference type="EMBL" id="KAK5700979.1"/>
    </source>
</evidence>
<dbReference type="AlphaFoldDB" id="A0AAN7ZNW0"/>
<reference evidence="3" key="1">
    <citation type="submission" date="2023-08" db="EMBL/GenBank/DDBJ databases">
        <title>Black Yeasts Isolated from many extreme environments.</title>
        <authorList>
            <person name="Coleine C."/>
            <person name="Stajich J.E."/>
            <person name="Selbmann L."/>
        </authorList>
    </citation>
    <scope>NUCLEOTIDE SEQUENCE</scope>
    <source>
        <strain evidence="3">CCFEE 5810</strain>
    </source>
</reference>
<feature type="compositionally biased region" description="Polar residues" evidence="2">
    <location>
        <begin position="377"/>
        <end position="388"/>
    </location>
</feature>
<dbReference type="EMBL" id="JAVRQU010000007">
    <property type="protein sequence ID" value="KAK5700979.1"/>
    <property type="molecule type" value="Genomic_DNA"/>
</dbReference>
<accession>A0AAN7ZNW0</accession>
<feature type="coiled-coil region" evidence="1">
    <location>
        <begin position="593"/>
        <end position="620"/>
    </location>
</feature>
<evidence type="ECO:0000256" key="2">
    <source>
        <dbReference type="SAM" id="MobiDB-lite"/>
    </source>
</evidence>
<name>A0AAN7ZNW0_9PEZI</name>
<comment type="caution">
    <text evidence="3">The sequence shown here is derived from an EMBL/GenBank/DDBJ whole genome shotgun (WGS) entry which is preliminary data.</text>
</comment>
<dbReference type="Proteomes" id="UP001310594">
    <property type="component" value="Unassembled WGS sequence"/>
</dbReference>
<evidence type="ECO:0000313" key="4">
    <source>
        <dbReference type="Proteomes" id="UP001310594"/>
    </source>
</evidence>
<proteinExistence type="predicted"/>
<feature type="region of interest" description="Disordered" evidence="2">
    <location>
        <begin position="1"/>
        <end position="42"/>
    </location>
</feature>
<feature type="region of interest" description="Disordered" evidence="2">
    <location>
        <begin position="468"/>
        <end position="515"/>
    </location>
</feature>
<feature type="region of interest" description="Disordered" evidence="2">
    <location>
        <begin position="55"/>
        <end position="141"/>
    </location>
</feature>